<keyword evidence="1" id="KW-0812">Transmembrane</keyword>
<sequence length="115" mass="12424">MSAQSASATPNVPNFPNGGGAAAVLAAGIGSFLLSVFAILGDQSAFFKKLFVFYKPTGPLSGVTTCAMVVWLLIWLILHRRWQWRMLTMRRVSTAALALLILGLLLTFPPIADLF</sequence>
<gene>
    <name evidence="2" type="ORF">SBA5_240062</name>
</gene>
<reference evidence="3" key="1">
    <citation type="submission" date="2018-02" db="EMBL/GenBank/DDBJ databases">
        <authorList>
            <person name="Hausmann B."/>
        </authorList>
    </citation>
    <scope>NUCLEOTIDE SEQUENCE [LARGE SCALE GENOMIC DNA]</scope>
    <source>
        <strain evidence="3">Peat soil MAG SbA5</strain>
    </source>
</reference>
<evidence type="ECO:0000256" key="1">
    <source>
        <dbReference type="SAM" id="Phobius"/>
    </source>
</evidence>
<keyword evidence="1" id="KW-1133">Transmembrane helix</keyword>
<dbReference type="Proteomes" id="UP000239735">
    <property type="component" value="Unassembled WGS sequence"/>
</dbReference>
<evidence type="ECO:0000313" key="2">
    <source>
        <dbReference type="EMBL" id="SPE19479.1"/>
    </source>
</evidence>
<feature type="transmembrane region" description="Helical" evidence="1">
    <location>
        <begin position="91"/>
        <end position="112"/>
    </location>
</feature>
<feature type="transmembrane region" description="Helical" evidence="1">
    <location>
        <begin position="21"/>
        <end position="40"/>
    </location>
</feature>
<organism evidence="2 3">
    <name type="scientific">Candidatus Sulfuritelmatomonas gaucii</name>
    <dbReference type="NCBI Taxonomy" id="2043161"/>
    <lineage>
        <taxon>Bacteria</taxon>
        <taxon>Pseudomonadati</taxon>
        <taxon>Acidobacteriota</taxon>
        <taxon>Terriglobia</taxon>
        <taxon>Terriglobales</taxon>
        <taxon>Acidobacteriaceae</taxon>
        <taxon>Candidatus Sulfuritelmatomonas</taxon>
    </lineage>
</organism>
<accession>A0A2N9L877</accession>
<keyword evidence="1" id="KW-0472">Membrane</keyword>
<evidence type="ECO:0000313" key="3">
    <source>
        <dbReference type="Proteomes" id="UP000239735"/>
    </source>
</evidence>
<protein>
    <submittedName>
        <fullName evidence="2">Uncharacterized protein</fullName>
    </submittedName>
</protein>
<proteinExistence type="predicted"/>
<feature type="transmembrane region" description="Helical" evidence="1">
    <location>
        <begin position="60"/>
        <end position="79"/>
    </location>
</feature>
<dbReference type="AlphaFoldDB" id="A0A2N9L877"/>
<dbReference type="OrthoDB" id="120556at2"/>
<name>A0A2N9L877_9BACT</name>
<dbReference type="EMBL" id="OKRB01000080">
    <property type="protein sequence ID" value="SPE19479.1"/>
    <property type="molecule type" value="Genomic_DNA"/>
</dbReference>